<proteinExistence type="predicted"/>
<comment type="caution">
    <text evidence="1">The sequence shown here is derived from an EMBL/GenBank/DDBJ whole genome shotgun (WGS) entry which is preliminary data.</text>
</comment>
<evidence type="ECO:0000313" key="1">
    <source>
        <dbReference type="EMBL" id="NMO16916.1"/>
    </source>
</evidence>
<dbReference type="EMBL" id="JABBJJ010000082">
    <property type="protein sequence ID" value="NMO16916.1"/>
    <property type="molecule type" value="Genomic_DNA"/>
</dbReference>
<reference evidence="1 2" key="1">
    <citation type="submission" date="2020-04" db="EMBL/GenBank/DDBJ databases">
        <title>Draft genome of Pyxidicoccus fallax type strain.</title>
        <authorList>
            <person name="Whitworth D.E."/>
        </authorList>
    </citation>
    <scope>NUCLEOTIDE SEQUENCE [LARGE SCALE GENOMIC DNA]</scope>
    <source>
        <strain evidence="1 2">DSM 14698</strain>
    </source>
</reference>
<dbReference type="AlphaFoldDB" id="A0A848LEL7"/>
<dbReference type="Proteomes" id="UP000518300">
    <property type="component" value="Unassembled WGS sequence"/>
</dbReference>
<dbReference type="SUPFAM" id="SSF54427">
    <property type="entry name" value="NTF2-like"/>
    <property type="match status" value="1"/>
</dbReference>
<gene>
    <name evidence="1" type="ORF">HG543_18925</name>
</gene>
<name>A0A848LEL7_9BACT</name>
<keyword evidence="2" id="KW-1185">Reference proteome</keyword>
<protein>
    <submittedName>
        <fullName evidence="1">Uncharacterized protein</fullName>
    </submittedName>
</protein>
<sequence length="232" mass="25275">MSRQDARALVNAYAAALLARDVLTVEAILSKDSLERIQEAGKQRGIAEPLAFFIERERRNLVEALGGAERLHTGFDVGTVEQREGTPVTAAALHLNGKALEKSLRMTQEAGALKVVVGRDEEGTAQLAASSSDYRVVNYVFAEMHFECAEGRQYSVPAYGLKPPECRPDIGCIPGGMGPGTKMASCVDYGCGFLNSGSYFTYAGQSYFCDYNTWGEDFIILSQEHAQCHDEC</sequence>
<dbReference type="InterPro" id="IPR032710">
    <property type="entry name" value="NTF2-like_dom_sf"/>
</dbReference>
<evidence type="ECO:0000313" key="2">
    <source>
        <dbReference type="Proteomes" id="UP000518300"/>
    </source>
</evidence>
<organism evidence="1 2">
    <name type="scientific">Pyxidicoccus fallax</name>
    <dbReference type="NCBI Taxonomy" id="394095"/>
    <lineage>
        <taxon>Bacteria</taxon>
        <taxon>Pseudomonadati</taxon>
        <taxon>Myxococcota</taxon>
        <taxon>Myxococcia</taxon>
        <taxon>Myxococcales</taxon>
        <taxon>Cystobacterineae</taxon>
        <taxon>Myxococcaceae</taxon>
        <taxon>Pyxidicoccus</taxon>
    </lineage>
</organism>
<accession>A0A848LEL7</accession>
<dbReference type="RefSeq" id="WP_169346202.1">
    <property type="nucleotide sequence ID" value="NZ_JABBJJ010000082.1"/>
</dbReference>